<keyword evidence="4" id="KW-1185">Reference proteome</keyword>
<accession>A0A4P6ZL43</accession>
<dbReference type="AlphaFoldDB" id="A0A4P6ZL43"/>
<evidence type="ECO:0000256" key="1">
    <source>
        <dbReference type="SAM" id="Phobius"/>
    </source>
</evidence>
<keyword evidence="1" id="KW-0472">Membrane</keyword>
<feature type="transmembrane region" description="Helical" evidence="1">
    <location>
        <begin position="21"/>
        <end position="39"/>
    </location>
</feature>
<dbReference type="SUPFAM" id="SSF54403">
    <property type="entry name" value="Cystatin/monellin"/>
    <property type="match status" value="2"/>
</dbReference>
<sequence>MRIMQAETLRKQRDRKLLKSISIVVLVIIIGLIIMLFIAQRPMRQARVQSFNTAQKTEGIKRANSFYMSDLNHTYYTIGGPNKRDKKMYVIMNKHHKLVRTVSINSGVSRSAIMNRVRVQDHARKIISVAPAIFNGKTVWIASYENHNKQLCYHTFKYSTGKSLQLITNV</sequence>
<name>A0A4P6ZL43_9LACO</name>
<dbReference type="Pfam" id="PF17881">
    <property type="entry name" value="TseB"/>
    <property type="match status" value="1"/>
</dbReference>
<feature type="domain" description="Cell wall elongation regulator TseB-like" evidence="2">
    <location>
        <begin position="52"/>
        <end position="92"/>
    </location>
</feature>
<evidence type="ECO:0000313" key="4">
    <source>
        <dbReference type="Proteomes" id="UP000294321"/>
    </source>
</evidence>
<dbReference type="KEGG" id="lji:ELX58_05280"/>
<protein>
    <recommendedName>
        <fullName evidence="2">Cell wall elongation regulator TseB-like domain-containing protein</fullName>
    </recommendedName>
</protein>
<dbReference type="InterPro" id="IPR041401">
    <property type="entry name" value="TseB-like_dom"/>
</dbReference>
<dbReference type="InterPro" id="IPR046350">
    <property type="entry name" value="Cystatin_sf"/>
</dbReference>
<proteinExistence type="predicted"/>
<gene>
    <name evidence="3" type="ORF">ELX58_05280</name>
</gene>
<dbReference type="Proteomes" id="UP000294321">
    <property type="component" value="Chromosome"/>
</dbReference>
<keyword evidence="1" id="KW-1133">Transmembrane helix</keyword>
<dbReference type="OrthoDB" id="2242521at2"/>
<dbReference type="Gene3D" id="3.10.450.40">
    <property type="match status" value="2"/>
</dbReference>
<evidence type="ECO:0000313" key="3">
    <source>
        <dbReference type="EMBL" id="QBP18551.1"/>
    </source>
</evidence>
<dbReference type="EMBL" id="CP034726">
    <property type="protein sequence ID" value="QBP18551.1"/>
    <property type="molecule type" value="Genomic_DNA"/>
</dbReference>
<organism evidence="3 4">
    <name type="scientific">Acetilactobacillus jinshanensis</name>
    <dbReference type="NCBI Taxonomy" id="1720083"/>
    <lineage>
        <taxon>Bacteria</taxon>
        <taxon>Bacillati</taxon>
        <taxon>Bacillota</taxon>
        <taxon>Bacilli</taxon>
        <taxon>Lactobacillales</taxon>
        <taxon>Lactobacillaceae</taxon>
        <taxon>Acetilactobacillus</taxon>
    </lineage>
</organism>
<keyword evidence="1" id="KW-0812">Transmembrane</keyword>
<evidence type="ECO:0000259" key="2">
    <source>
        <dbReference type="Pfam" id="PF17881"/>
    </source>
</evidence>
<reference evidence="4" key="1">
    <citation type="submission" date="2018-12" db="EMBL/GenBank/DDBJ databases">
        <title>A new species of lactobacillus.</title>
        <authorList>
            <person name="Jian Y."/>
            <person name="Xin L."/>
            <person name="Hong Z.J."/>
            <person name="Ming L.Z."/>
            <person name="Hong X.Z."/>
        </authorList>
    </citation>
    <scope>NUCLEOTIDE SEQUENCE [LARGE SCALE GENOMIC DNA]</scope>
    <source>
        <strain evidence="4">HSLZ-75</strain>
    </source>
</reference>